<keyword evidence="3" id="KW-1185">Reference proteome</keyword>
<dbReference type="AlphaFoldDB" id="A0AAV0Z1I4"/>
<organism evidence="2 3">
    <name type="scientific">Vicia faba</name>
    <name type="common">Broad bean</name>
    <name type="synonym">Faba vulgaris</name>
    <dbReference type="NCBI Taxonomy" id="3906"/>
    <lineage>
        <taxon>Eukaryota</taxon>
        <taxon>Viridiplantae</taxon>
        <taxon>Streptophyta</taxon>
        <taxon>Embryophyta</taxon>
        <taxon>Tracheophyta</taxon>
        <taxon>Spermatophyta</taxon>
        <taxon>Magnoliopsida</taxon>
        <taxon>eudicotyledons</taxon>
        <taxon>Gunneridae</taxon>
        <taxon>Pentapetalae</taxon>
        <taxon>rosids</taxon>
        <taxon>fabids</taxon>
        <taxon>Fabales</taxon>
        <taxon>Fabaceae</taxon>
        <taxon>Papilionoideae</taxon>
        <taxon>50 kb inversion clade</taxon>
        <taxon>NPAAA clade</taxon>
        <taxon>Hologalegina</taxon>
        <taxon>IRL clade</taxon>
        <taxon>Fabeae</taxon>
        <taxon>Vicia</taxon>
    </lineage>
</organism>
<feature type="region of interest" description="Disordered" evidence="1">
    <location>
        <begin position="1"/>
        <end position="25"/>
    </location>
</feature>
<evidence type="ECO:0000256" key="1">
    <source>
        <dbReference type="SAM" id="MobiDB-lite"/>
    </source>
</evidence>
<accession>A0AAV0Z1I4</accession>
<dbReference type="Proteomes" id="UP001157006">
    <property type="component" value="Chromosome 1L"/>
</dbReference>
<protein>
    <submittedName>
        <fullName evidence="2">Uncharacterized protein</fullName>
    </submittedName>
</protein>
<evidence type="ECO:0000313" key="2">
    <source>
        <dbReference type="EMBL" id="CAI8591413.1"/>
    </source>
</evidence>
<name>A0AAV0Z1I4_VICFA</name>
<evidence type="ECO:0000313" key="3">
    <source>
        <dbReference type="Proteomes" id="UP001157006"/>
    </source>
</evidence>
<gene>
    <name evidence="2" type="ORF">VFH_I486720</name>
</gene>
<sequence>MAAETDSPPLHRHRPSSSSLTRGIPARCLPTSGVTTRYPPLFCSLFLFYFEYLVTSFHTPSSTRTSACVLELELVIVTVMRYADEDGEVAEACKIQLQISEKRDVGLIMIEASRL</sequence>
<dbReference type="EMBL" id="OX451736">
    <property type="protein sequence ID" value="CAI8591413.1"/>
    <property type="molecule type" value="Genomic_DNA"/>
</dbReference>
<proteinExistence type="predicted"/>
<reference evidence="2 3" key="1">
    <citation type="submission" date="2023-01" db="EMBL/GenBank/DDBJ databases">
        <authorList>
            <person name="Kreplak J."/>
        </authorList>
    </citation>
    <scope>NUCLEOTIDE SEQUENCE [LARGE SCALE GENOMIC DNA]</scope>
</reference>